<feature type="domain" description="Threonine synthase N-terminal" evidence="14">
    <location>
        <begin position="3"/>
        <end position="80"/>
    </location>
</feature>
<dbReference type="PANTHER" id="PTHR42690:SF1">
    <property type="entry name" value="THREONINE SYNTHASE-LIKE 2"/>
    <property type="match status" value="1"/>
</dbReference>
<dbReference type="KEGG" id="hat:RC74_12855"/>
<evidence type="ECO:0000256" key="8">
    <source>
        <dbReference type="ARBA" id="ARBA00022898"/>
    </source>
</evidence>
<evidence type="ECO:0000313" key="16">
    <source>
        <dbReference type="Proteomes" id="UP000070371"/>
    </source>
</evidence>
<dbReference type="OrthoDB" id="9763107at2"/>
<dbReference type="Proteomes" id="UP000070371">
    <property type="component" value="Chromosome"/>
</dbReference>
<comment type="catalytic activity">
    <reaction evidence="10">
        <text>O-phospho-L-homoserine + H2O = L-threonine + phosphate</text>
        <dbReference type="Rhea" id="RHEA:10840"/>
        <dbReference type="ChEBI" id="CHEBI:15377"/>
        <dbReference type="ChEBI" id="CHEBI:43474"/>
        <dbReference type="ChEBI" id="CHEBI:57590"/>
        <dbReference type="ChEBI" id="CHEBI:57926"/>
        <dbReference type="EC" id="4.2.3.1"/>
    </reaction>
</comment>
<feature type="modified residue" description="N6-(pyridoxal phosphate)lysine" evidence="12">
    <location>
        <position position="112"/>
    </location>
</feature>
<evidence type="ECO:0000256" key="5">
    <source>
        <dbReference type="ARBA" id="ARBA00018679"/>
    </source>
</evidence>
<comment type="similarity">
    <text evidence="3">Belongs to the threonine synthase family.</text>
</comment>
<dbReference type="Pfam" id="PF00291">
    <property type="entry name" value="PALP"/>
    <property type="match status" value="1"/>
</dbReference>
<dbReference type="UniPathway" id="UPA00050">
    <property type="reaction ID" value="UER00065"/>
</dbReference>
<accession>A0A126V127</accession>
<dbReference type="SUPFAM" id="SSF53686">
    <property type="entry name" value="Tryptophan synthase beta subunit-like PLP-dependent enzymes"/>
    <property type="match status" value="1"/>
</dbReference>
<organism evidence="15 16">
    <name type="scientific">Falsihalocynthiibacter arcticus</name>
    <dbReference type="NCBI Taxonomy" id="1579316"/>
    <lineage>
        <taxon>Bacteria</taxon>
        <taxon>Pseudomonadati</taxon>
        <taxon>Pseudomonadota</taxon>
        <taxon>Alphaproteobacteria</taxon>
        <taxon>Rhodobacterales</taxon>
        <taxon>Roseobacteraceae</taxon>
        <taxon>Falsihalocynthiibacter</taxon>
    </lineage>
</organism>
<evidence type="ECO:0000256" key="7">
    <source>
        <dbReference type="ARBA" id="ARBA00022697"/>
    </source>
</evidence>
<protein>
    <recommendedName>
        <fullName evidence="5 11">Threonine synthase</fullName>
        <ecNumber evidence="4 11">4.2.3.1</ecNumber>
    </recommendedName>
</protein>
<keyword evidence="16" id="KW-1185">Reference proteome</keyword>
<evidence type="ECO:0000256" key="11">
    <source>
        <dbReference type="NCBIfam" id="TIGR00260"/>
    </source>
</evidence>
<evidence type="ECO:0000259" key="14">
    <source>
        <dbReference type="Pfam" id="PF14821"/>
    </source>
</evidence>
<dbReference type="EMBL" id="CP014327">
    <property type="protein sequence ID" value="AML52042.1"/>
    <property type="molecule type" value="Genomic_DNA"/>
</dbReference>
<feature type="domain" description="Tryptophan synthase beta chain-like PALP" evidence="13">
    <location>
        <begin position="94"/>
        <end position="325"/>
    </location>
</feature>
<dbReference type="InterPro" id="IPR000634">
    <property type="entry name" value="Ser/Thr_deHydtase_PyrdxlP-BS"/>
</dbReference>
<dbReference type="InterPro" id="IPR051166">
    <property type="entry name" value="Threonine_Synthase"/>
</dbReference>
<evidence type="ECO:0000256" key="6">
    <source>
        <dbReference type="ARBA" id="ARBA00022605"/>
    </source>
</evidence>
<dbReference type="InterPro" id="IPR036052">
    <property type="entry name" value="TrpB-like_PALP_sf"/>
</dbReference>
<reference evidence="15 16" key="1">
    <citation type="submission" date="2016-02" db="EMBL/GenBank/DDBJ databases">
        <title>Complete genome sequence of Halocynthiibacter arcticus PAMC 20958t from arctic marine sediment.</title>
        <authorList>
            <person name="Lee Y.M."/>
            <person name="Baek K."/>
            <person name="Lee H.K."/>
            <person name="Shin S.C."/>
        </authorList>
    </citation>
    <scope>NUCLEOTIDE SEQUENCE [LARGE SCALE GENOMIC DNA]</scope>
    <source>
        <strain evidence="15">PAMC 20958</strain>
    </source>
</reference>
<dbReference type="InterPro" id="IPR037158">
    <property type="entry name" value="Thr_synth_N_sf"/>
</dbReference>
<dbReference type="Pfam" id="PF24857">
    <property type="entry name" value="THR4_C"/>
    <property type="match status" value="1"/>
</dbReference>
<evidence type="ECO:0000256" key="4">
    <source>
        <dbReference type="ARBA" id="ARBA00013028"/>
    </source>
</evidence>
<sequence length="470" mass="51017">MDYISTRGSAPILTFKEALLVGLAEDGGLYVPQHWPKFSAKKIRSFRGMPYTDVAFHIISAFVDGEIEDALLRKMIDEAYATFHHPAVVPLVQTGADSWVLELFHGPTLAFKDVAMQILAKLMDHILTEQGRRLTIVGATSGDTGGAALEAFKDCEGIDTFFMFPSGKVSDVQRRQMTTIGAANAHAIAIDGSFDDCQSMVKAMFADHGFRDAVQLSAVNSINWGRVMAQTVYYFTAAAALGAPDRDISFTVPTGNFGDIFAGYVAKQMGLGIDRLVIATNENDILSRTLLSGSYTLSEVEVTITPSMDIQISSNFERLLFDAVGRDPSVVKNLMSDLKNKGDYALPESAHRFVTELFSAGSASQPQTLEMMGEVYNRSGYLADPHTAVAMRVAEQAVDQTTPMVTLATAHPAKFPDTVYKATGQSVSVPDWATQRAQNPEILSLIENDLAAVEAFIIDKSRIGSGRNAD</sequence>
<keyword evidence="9" id="KW-0456">Lyase</keyword>
<gene>
    <name evidence="15" type="ORF">RC74_12855</name>
</gene>
<dbReference type="EC" id="4.2.3.1" evidence="4 11"/>
<dbReference type="GO" id="GO:0009088">
    <property type="term" value="P:threonine biosynthetic process"/>
    <property type="evidence" value="ECO:0007669"/>
    <property type="project" value="UniProtKB-UniRule"/>
</dbReference>
<dbReference type="NCBIfam" id="TIGR00260">
    <property type="entry name" value="thrC"/>
    <property type="match status" value="1"/>
</dbReference>
<keyword evidence="6" id="KW-0028">Amino-acid biosynthesis</keyword>
<evidence type="ECO:0000256" key="1">
    <source>
        <dbReference type="ARBA" id="ARBA00001933"/>
    </source>
</evidence>
<evidence type="ECO:0000256" key="3">
    <source>
        <dbReference type="ARBA" id="ARBA00005517"/>
    </source>
</evidence>
<dbReference type="InterPro" id="IPR004450">
    <property type="entry name" value="Thr_synthase-like"/>
</dbReference>
<dbReference type="InterPro" id="IPR029144">
    <property type="entry name" value="Thr_synth_N"/>
</dbReference>
<evidence type="ECO:0000256" key="2">
    <source>
        <dbReference type="ARBA" id="ARBA00004979"/>
    </source>
</evidence>
<keyword evidence="7" id="KW-0791">Threonine biosynthesis</keyword>
<dbReference type="CDD" id="cd01560">
    <property type="entry name" value="Thr-synth_2"/>
    <property type="match status" value="1"/>
</dbReference>
<dbReference type="Gene3D" id="3.90.1380.10">
    <property type="entry name" value="Threonine synthase, N-terminal domain"/>
    <property type="match status" value="1"/>
</dbReference>
<proteinExistence type="inferred from homology"/>
<dbReference type="RefSeq" id="WP_039003888.1">
    <property type="nucleotide sequence ID" value="NZ_CP014327.1"/>
</dbReference>
<evidence type="ECO:0000259" key="13">
    <source>
        <dbReference type="Pfam" id="PF00291"/>
    </source>
</evidence>
<name>A0A126V127_9RHOB</name>
<dbReference type="GO" id="GO:0004795">
    <property type="term" value="F:threonine synthase activity"/>
    <property type="evidence" value="ECO:0007669"/>
    <property type="project" value="UniProtKB-UniRule"/>
</dbReference>
<dbReference type="AlphaFoldDB" id="A0A126V127"/>
<evidence type="ECO:0000256" key="10">
    <source>
        <dbReference type="ARBA" id="ARBA00049144"/>
    </source>
</evidence>
<dbReference type="Pfam" id="PF14821">
    <property type="entry name" value="Thr_synth_N"/>
    <property type="match status" value="1"/>
</dbReference>
<evidence type="ECO:0000313" key="15">
    <source>
        <dbReference type="EMBL" id="AML52042.1"/>
    </source>
</evidence>
<keyword evidence="8 12" id="KW-0663">Pyridoxal phosphate</keyword>
<evidence type="ECO:0000256" key="12">
    <source>
        <dbReference type="PIRSR" id="PIRSR604450-51"/>
    </source>
</evidence>
<dbReference type="STRING" id="1579316.RC74_12855"/>
<dbReference type="PROSITE" id="PS00165">
    <property type="entry name" value="DEHYDRATASE_SER_THR"/>
    <property type="match status" value="1"/>
</dbReference>
<evidence type="ECO:0000256" key="9">
    <source>
        <dbReference type="ARBA" id="ARBA00023239"/>
    </source>
</evidence>
<comment type="cofactor">
    <cofactor evidence="1 12">
        <name>pyridoxal 5'-phosphate</name>
        <dbReference type="ChEBI" id="CHEBI:597326"/>
    </cofactor>
</comment>
<dbReference type="InterPro" id="IPR001926">
    <property type="entry name" value="TrpB-like_PALP"/>
</dbReference>
<dbReference type="GO" id="GO:0030170">
    <property type="term" value="F:pyridoxal phosphate binding"/>
    <property type="evidence" value="ECO:0007669"/>
    <property type="project" value="InterPro"/>
</dbReference>
<comment type="pathway">
    <text evidence="2">Amino-acid biosynthesis; L-threonine biosynthesis; L-threonine from L-aspartate: step 5/5.</text>
</comment>
<dbReference type="Gene3D" id="3.40.50.1100">
    <property type="match status" value="2"/>
</dbReference>
<dbReference type="PANTHER" id="PTHR42690">
    <property type="entry name" value="THREONINE SYNTHASE FAMILY MEMBER"/>
    <property type="match status" value="1"/>
</dbReference>